<dbReference type="Pfam" id="PF19560">
    <property type="entry name" value="DUF6082"/>
    <property type="match status" value="1"/>
</dbReference>
<dbReference type="InterPro" id="IPR045728">
    <property type="entry name" value="DUF6082"/>
</dbReference>
<feature type="signal peptide" evidence="1">
    <location>
        <begin position="1"/>
        <end position="20"/>
    </location>
</feature>
<keyword evidence="1" id="KW-0732">Signal</keyword>
<dbReference type="AlphaFoldDB" id="A0A7K3S2T9"/>
<dbReference type="RefSeq" id="WP_164206154.1">
    <property type="nucleotide sequence ID" value="NZ_JAAGMP010001186.1"/>
</dbReference>
<evidence type="ECO:0000313" key="2">
    <source>
        <dbReference type="EMBL" id="NEC21824.1"/>
    </source>
</evidence>
<evidence type="ECO:0000256" key="1">
    <source>
        <dbReference type="SAM" id="SignalP"/>
    </source>
</evidence>
<accession>A0A7K3S2T9</accession>
<sequence length="160" mass="17839">MKLTTAAVLAGTAVSAAVTAVGVARVRQQERHHGEKIEVAAARVQMDWLSQVSTNHDLAKLWAPEDVDPEEYMKLMHANRQLCAFSLRDRLGLVTDEQRDLFASELMKNKAIRAYWDRFRGLRIEEAATARDGRALAFTAAFDRVARERQTPATTASTNA</sequence>
<comment type="caution">
    <text evidence="2">The sequence shown here is derived from an EMBL/GenBank/DDBJ whole genome shotgun (WGS) entry which is preliminary data.</text>
</comment>
<reference evidence="2 3" key="1">
    <citation type="submission" date="2020-01" db="EMBL/GenBank/DDBJ databases">
        <title>Insect and environment-associated Actinomycetes.</title>
        <authorList>
            <person name="Currrie C."/>
            <person name="Chevrette M."/>
            <person name="Carlson C."/>
            <person name="Stubbendieck R."/>
            <person name="Wendt-Pienkowski E."/>
        </authorList>
    </citation>
    <scope>NUCLEOTIDE SEQUENCE [LARGE SCALE GENOMIC DNA]</scope>
    <source>
        <strain evidence="2 3">SID7590</strain>
    </source>
</reference>
<protein>
    <submittedName>
        <fullName evidence="2">Peptide transporter permease SapC</fullName>
    </submittedName>
</protein>
<organism evidence="2 3">
    <name type="scientific">Streptomyces parvus</name>
    <dbReference type="NCBI Taxonomy" id="66428"/>
    <lineage>
        <taxon>Bacteria</taxon>
        <taxon>Bacillati</taxon>
        <taxon>Actinomycetota</taxon>
        <taxon>Actinomycetes</taxon>
        <taxon>Kitasatosporales</taxon>
        <taxon>Streptomycetaceae</taxon>
        <taxon>Streptomyces</taxon>
    </lineage>
</organism>
<dbReference type="Proteomes" id="UP000469670">
    <property type="component" value="Unassembled WGS sequence"/>
</dbReference>
<evidence type="ECO:0000313" key="3">
    <source>
        <dbReference type="Proteomes" id="UP000469670"/>
    </source>
</evidence>
<name>A0A7K3S2T9_9ACTN</name>
<proteinExistence type="predicted"/>
<gene>
    <name evidence="2" type="ORF">G3I50_26785</name>
</gene>
<feature type="chain" id="PRO_5039290063" evidence="1">
    <location>
        <begin position="21"/>
        <end position="160"/>
    </location>
</feature>
<dbReference type="EMBL" id="JAAGMP010001186">
    <property type="protein sequence ID" value="NEC21824.1"/>
    <property type="molecule type" value="Genomic_DNA"/>
</dbReference>